<dbReference type="GO" id="GO:0005840">
    <property type="term" value="C:ribosome"/>
    <property type="evidence" value="ECO:0007669"/>
    <property type="project" value="UniProtKB-KW"/>
</dbReference>
<accession>A0A0L0D830</accession>
<comment type="similarity">
    <text evidence="1">Belongs to the universal ribosomal protein uS17 family.</text>
</comment>
<keyword evidence="2" id="KW-0689">Ribosomal protein</keyword>
<keyword evidence="3" id="KW-0687">Ribonucleoprotein</keyword>
<dbReference type="GO" id="GO:1990904">
    <property type="term" value="C:ribonucleoprotein complex"/>
    <property type="evidence" value="ECO:0007669"/>
    <property type="project" value="UniProtKB-KW"/>
</dbReference>
<dbReference type="Pfam" id="PF00366">
    <property type="entry name" value="Ribosomal_S17"/>
    <property type="match status" value="1"/>
</dbReference>
<dbReference type="GeneID" id="25564492"/>
<sequence>MASRAGVAVRAIMDVSRLTRGRIGKVIKTAAETNMNKTTVVEVARQKTHPKYGKSRRVTKKSSVMTSPTCPRLTILCASSSGARAQSASRGMLPRLSSAALIEVAIDLSGEWLQPFPSTCCAH</sequence>
<keyword evidence="5" id="KW-1185">Reference proteome</keyword>
<organism evidence="4 5">
    <name type="scientific">Thecamonas trahens ATCC 50062</name>
    <dbReference type="NCBI Taxonomy" id="461836"/>
    <lineage>
        <taxon>Eukaryota</taxon>
        <taxon>Apusozoa</taxon>
        <taxon>Apusomonadida</taxon>
        <taxon>Apusomonadidae</taxon>
        <taxon>Thecamonas</taxon>
    </lineage>
</organism>
<dbReference type="GO" id="GO:0003735">
    <property type="term" value="F:structural constituent of ribosome"/>
    <property type="evidence" value="ECO:0007669"/>
    <property type="project" value="InterPro"/>
</dbReference>
<evidence type="ECO:0000256" key="2">
    <source>
        <dbReference type="ARBA" id="ARBA00022980"/>
    </source>
</evidence>
<dbReference type="InterPro" id="IPR012340">
    <property type="entry name" value="NA-bd_OB-fold"/>
</dbReference>
<dbReference type="Gene3D" id="2.40.50.140">
    <property type="entry name" value="Nucleic acid-binding proteins"/>
    <property type="match status" value="1"/>
</dbReference>
<dbReference type="InterPro" id="IPR000266">
    <property type="entry name" value="Ribosomal_uS17"/>
</dbReference>
<dbReference type="SUPFAM" id="SSF50249">
    <property type="entry name" value="Nucleic acid-binding proteins"/>
    <property type="match status" value="1"/>
</dbReference>
<evidence type="ECO:0000313" key="5">
    <source>
        <dbReference type="Proteomes" id="UP000054408"/>
    </source>
</evidence>
<reference evidence="4 5" key="1">
    <citation type="submission" date="2010-05" db="EMBL/GenBank/DDBJ databases">
        <title>The Genome Sequence of Thecamonas trahens ATCC 50062.</title>
        <authorList>
            <consortium name="The Broad Institute Genome Sequencing Platform"/>
            <person name="Russ C."/>
            <person name="Cuomo C."/>
            <person name="Shea T."/>
            <person name="Young S.K."/>
            <person name="Zeng Q."/>
            <person name="Koehrsen M."/>
            <person name="Haas B."/>
            <person name="Borodovsky M."/>
            <person name="Guigo R."/>
            <person name="Alvarado L."/>
            <person name="Berlin A."/>
            <person name="Bochicchio J."/>
            <person name="Borenstein D."/>
            <person name="Chapman S."/>
            <person name="Chen Z."/>
            <person name="Freedman E."/>
            <person name="Gellesch M."/>
            <person name="Goldberg J."/>
            <person name="Griggs A."/>
            <person name="Gujja S."/>
            <person name="Heilman E."/>
            <person name="Heiman D."/>
            <person name="Hepburn T."/>
            <person name="Howarth C."/>
            <person name="Jen D."/>
            <person name="Larson L."/>
            <person name="Mehta T."/>
            <person name="Park D."/>
            <person name="Pearson M."/>
            <person name="Roberts A."/>
            <person name="Saif S."/>
            <person name="Shenoy N."/>
            <person name="Sisk P."/>
            <person name="Stolte C."/>
            <person name="Sykes S."/>
            <person name="Thomson T."/>
            <person name="Walk T."/>
            <person name="White J."/>
            <person name="Yandava C."/>
            <person name="Burger G."/>
            <person name="Gray M.W."/>
            <person name="Holland P.W.H."/>
            <person name="King N."/>
            <person name="Lang F.B.F."/>
            <person name="Roger A.J."/>
            <person name="Ruiz-Trillo I."/>
            <person name="Lander E."/>
            <person name="Nusbaum C."/>
        </authorList>
    </citation>
    <scope>NUCLEOTIDE SEQUENCE [LARGE SCALE GENOMIC DNA]</scope>
    <source>
        <strain evidence="4 5">ATCC 50062</strain>
    </source>
</reference>
<name>A0A0L0D830_THETB</name>
<gene>
    <name evidence="4" type="ORF">AMSG_04982</name>
</gene>
<dbReference type="RefSeq" id="XP_013758644.1">
    <property type="nucleotide sequence ID" value="XM_013903190.1"/>
</dbReference>
<dbReference type="EMBL" id="GL349451">
    <property type="protein sequence ID" value="KNC48537.1"/>
    <property type="molecule type" value="Genomic_DNA"/>
</dbReference>
<dbReference type="Proteomes" id="UP000054408">
    <property type="component" value="Unassembled WGS sequence"/>
</dbReference>
<evidence type="ECO:0000313" key="4">
    <source>
        <dbReference type="EMBL" id="KNC48537.1"/>
    </source>
</evidence>
<protein>
    <submittedName>
        <fullName evidence="4">Uncharacterized protein</fullName>
    </submittedName>
</protein>
<evidence type="ECO:0000256" key="3">
    <source>
        <dbReference type="ARBA" id="ARBA00023274"/>
    </source>
</evidence>
<dbReference type="GO" id="GO:0006412">
    <property type="term" value="P:translation"/>
    <property type="evidence" value="ECO:0007669"/>
    <property type="project" value="InterPro"/>
</dbReference>
<dbReference type="AlphaFoldDB" id="A0A0L0D830"/>
<proteinExistence type="inferred from homology"/>
<evidence type="ECO:0000256" key="1">
    <source>
        <dbReference type="ARBA" id="ARBA00010254"/>
    </source>
</evidence>